<dbReference type="NCBIfam" id="NF004347">
    <property type="entry name" value="PRK05728.1-4"/>
    <property type="match status" value="1"/>
</dbReference>
<organism evidence="1 2">
    <name type="scientific">Aliiroseovarius pelagivivens</name>
    <dbReference type="NCBI Taxonomy" id="1639690"/>
    <lineage>
        <taxon>Bacteria</taxon>
        <taxon>Pseudomonadati</taxon>
        <taxon>Pseudomonadota</taxon>
        <taxon>Alphaproteobacteria</taxon>
        <taxon>Rhodobacterales</taxon>
        <taxon>Paracoccaceae</taxon>
        <taxon>Aliiroseovarius</taxon>
    </lineage>
</organism>
<name>A0A2R8AKU8_9RHOB</name>
<dbReference type="GO" id="GO:0003677">
    <property type="term" value="F:DNA binding"/>
    <property type="evidence" value="ECO:0007669"/>
    <property type="project" value="InterPro"/>
</dbReference>
<dbReference type="SUPFAM" id="SSF102400">
    <property type="entry name" value="DNA polymerase III chi subunit"/>
    <property type="match status" value="1"/>
</dbReference>
<proteinExistence type="predicted"/>
<reference evidence="1 2" key="1">
    <citation type="submission" date="2018-03" db="EMBL/GenBank/DDBJ databases">
        <authorList>
            <person name="Keele B.F."/>
        </authorList>
    </citation>
    <scope>NUCLEOTIDE SEQUENCE [LARGE SCALE GENOMIC DNA]</scope>
    <source>
        <strain evidence="1 2">CECT 8811</strain>
    </source>
</reference>
<dbReference type="GO" id="GO:0032298">
    <property type="term" value="P:positive regulation of DNA-templated DNA replication initiation"/>
    <property type="evidence" value="ECO:0007669"/>
    <property type="project" value="TreeGrafter"/>
</dbReference>
<evidence type="ECO:0000313" key="2">
    <source>
        <dbReference type="Proteomes" id="UP000244911"/>
    </source>
</evidence>
<evidence type="ECO:0008006" key="3">
    <source>
        <dbReference type="Google" id="ProtNLM"/>
    </source>
</evidence>
<dbReference type="OrthoDB" id="9795973at2"/>
<accession>A0A2R8AKU8</accession>
<sequence length="174" mass="19173">MTETAGTEEEVRAEGVAQGEVFFYHLTRSPLEAALPMLLERSLQAGWRVCVRGPNAARLNWLDERLWLYPEDGFLPHGQAGGPQDAHQPILLTNDQGNPNDAQALMAIDGAEISEDDMRGHVRVFVVFDGNDPDAVAHARTQWMAAKNAGVTAKYWSQESGRWEMKASTAPDDA</sequence>
<dbReference type="GO" id="GO:0003887">
    <property type="term" value="F:DNA-directed DNA polymerase activity"/>
    <property type="evidence" value="ECO:0007669"/>
    <property type="project" value="InterPro"/>
</dbReference>
<dbReference type="GO" id="GO:0006260">
    <property type="term" value="P:DNA replication"/>
    <property type="evidence" value="ECO:0007669"/>
    <property type="project" value="InterPro"/>
</dbReference>
<gene>
    <name evidence="1" type="ORF">ALP8811_01515</name>
</gene>
<protein>
    <recommendedName>
        <fullName evidence="3">DNA polymerase III subunit chi</fullName>
    </recommendedName>
</protein>
<dbReference type="Pfam" id="PF04364">
    <property type="entry name" value="DNA_pol3_chi"/>
    <property type="match status" value="1"/>
</dbReference>
<dbReference type="Proteomes" id="UP000244911">
    <property type="component" value="Unassembled WGS sequence"/>
</dbReference>
<dbReference type="InterPro" id="IPR007459">
    <property type="entry name" value="DNA_pol3_chi"/>
</dbReference>
<dbReference type="RefSeq" id="WP_108856503.1">
    <property type="nucleotide sequence ID" value="NZ_OMOI01000001.1"/>
</dbReference>
<dbReference type="EMBL" id="OMOI01000001">
    <property type="protein sequence ID" value="SPF76507.1"/>
    <property type="molecule type" value="Genomic_DNA"/>
</dbReference>
<dbReference type="InterPro" id="IPR036768">
    <property type="entry name" value="PolIII_chi_sf"/>
</dbReference>
<dbReference type="PANTHER" id="PTHR38767">
    <property type="entry name" value="DNA POLYMERASE III SUBUNIT CHI"/>
    <property type="match status" value="1"/>
</dbReference>
<dbReference type="Gene3D" id="3.40.50.10110">
    <property type="entry name" value="DNA polymerase III subunit chi"/>
    <property type="match status" value="1"/>
</dbReference>
<keyword evidence="2" id="KW-1185">Reference proteome</keyword>
<evidence type="ECO:0000313" key="1">
    <source>
        <dbReference type="EMBL" id="SPF76507.1"/>
    </source>
</evidence>
<dbReference type="AlphaFoldDB" id="A0A2R8AKU8"/>
<dbReference type="PANTHER" id="PTHR38767:SF1">
    <property type="entry name" value="DNA POLYMERASE III SUBUNIT CHI"/>
    <property type="match status" value="1"/>
</dbReference>